<keyword evidence="2" id="KW-1185">Reference proteome</keyword>
<evidence type="ECO:0000313" key="1">
    <source>
        <dbReference type="EMBL" id="GGT61020.1"/>
    </source>
</evidence>
<comment type="caution">
    <text evidence="1">The sequence shown here is derived from an EMBL/GenBank/DDBJ whole genome shotgun (WGS) entry which is preliminary data.</text>
</comment>
<dbReference type="AlphaFoldDB" id="A0A918HFG7"/>
<evidence type="ECO:0000313" key="2">
    <source>
        <dbReference type="Proteomes" id="UP000619486"/>
    </source>
</evidence>
<gene>
    <name evidence="1" type="ORF">GCM10014713_62920</name>
</gene>
<dbReference type="Proteomes" id="UP000619486">
    <property type="component" value="Unassembled WGS sequence"/>
</dbReference>
<name>A0A918HFG7_9ACTN</name>
<sequence>MVMPPVLVFVGAGAGSQVMVGRLEILLQAVVNALAQGQVASTRSHRRRACRARRAGR</sequence>
<accession>A0A918HFG7</accession>
<dbReference type="EMBL" id="BMQQ01000038">
    <property type="protein sequence ID" value="GGT61020.1"/>
    <property type="molecule type" value="Genomic_DNA"/>
</dbReference>
<organism evidence="1 2">
    <name type="scientific">Streptomyces purpureus</name>
    <dbReference type="NCBI Taxonomy" id="1951"/>
    <lineage>
        <taxon>Bacteria</taxon>
        <taxon>Bacillati</taxon>
        <taxon>Actinomycetota</taxon>
        <taxon>Actinomycetes</taxon>
        <taxon>Kitasatosporales</taxon>
        <taxon>Streptomycetaceae</taxon>
        <taxon>Streptomyces</taxon>
    </lineage>
</organism>
<protein>
    <submittedName>
        <fullName evidence="1">Uncharacterized protein</fullName>
    </submittedName>
</protein>
<reference evidence="1" key="2">
    <citation type="submission" date="2020-09" db="EMBL/GenBank/DDBJ databases">
        <authorList>
            <person name="Sun Q."/>
            <person name="Ohkuma M."/>
        </authorList>
    </citation>
    <scope>NUCLEOTIDE SEQUENCE</scope>
    <source>
        <strain evidence="1">JCM 3172</strain>
    </source>
</reference>
<reference evidence="1" key="1">
    <citation type="journal article" date="2014" name="Int. J. Syst. Evol. Microbiol.">
        <title>Complete genome sequence of Corynebacterium casei LMG S-19264T (=DSM 44701T), isolated from a smear-ripened cheese.</title>
        <authorList>
            <consortium name="US DOE Joint Genome Institute (JGI-PGF)"/>
            <person name="Walter F."/>
            <person name="Albersmeier A."/>
            <person name="Kalinowski J."/>
            <person name="Ruckert C."/>
        </authorList>
    </citation>
    <scope>NUCLEOTIDE SEQUENCE</scope>
    <source>
        <strain evidence="1">JCM 3172</strain>
    </source>
</reference>
<proteinExistence type="predicted"/>